<evidence type="ECO:0000256" key="1">
    <source>
        <dbReference type="ARBA" id="ARBA00001182"/>
    </source>
</evidence>
<dbReference type="AlphaFoldDB" id="A0AAN7V1T1"/>
<evidence type="ECO:0000256" key="4">
    <source>
        <dbReference type="ARBA" id="ARBA00012723"/>
    </source>
</evidence>
<keyword evidence="6" id="KW-0677">Repeat</keyword>
<dbReference type="PRINTS" id="PR00421">
    <property type="entry name" value="THIOREDOXIN"/>
</dbReference>
<dbReference type="Gene3D" id="3.40.30.10">
    <property type="entry name" value="Glutaredoxin"/>
    <property type="match status" value="4"/>
</dbReference>
<evidence type="ECO:0000256" key="2">
    <source>
        <dbReference type="ARBA" id="ARBA00004319"/>
    </source>
</evidence>
<evidence type="ECO:0000259" key="14">
    <source>
        <dbReference type="PROSITE" id="PS51352"/>
    </source>
</evidence>
<evidence type="ECO:0000256" key="7">
    <source>
        <dbReference type="ARBA" id="ARBA00022824"/>
    </source>
</evidence>
<proteinExistence type="inferred from homology"/>
<evidence type="ECO:0000313" key="16">
    <source>
        <dbReference type="Proteomes" id="UP001329430"/>
    </source>
</evidence>
<dbReference type="EMBL" id="JAVRBK010000009">
    <property type="protein sequence ID" value="KAK5639627.1"/>
    <property type="molecule type" value="Genomic_DNA"/>
</dbReference>
<dbReference type="EC" id="5.3.4.1" evidence="4 13"/>
<evidence type="ECO:0000256" key="3">
    <source>
        <dbReference type="ARBA" id="ARBA00006347"/>
    </source>
</evidence>
<keyword evidence="16" id="KW-1185">Reference proteome</keyword>
<keyword evidence="9 13" id="KW-0413">Isomerase</keyword>
<dbReference type="CDD" id="cd02995">
    <property type="entry name" value="PDI_a_PDI_a'_C"/>
    <property type="match status" value="1"/>
</dbReference>
<dbReference type="InterPro" id="IPR036249">
    <property type="entry name" value="Thioredoxin-like_sf"/>
</dbReference>
<dbReference type="GO" id="GO:0003756">
    <property type="term" value="F:protein disulfide isomerase activity"/>
    <property type="evidence" value="ECO:0007669"/>
    <property type="project" value="UniProtKB-EC"/>
</dbReference>
<organism evidence="15 16">
    <name type="scientific">Pyrocoelia pectoralis</name>
    <dbReference type="NCBI Taxonomy" id="417401"/>
    <lineage>
        <taxon>Eukaryota</taxon>
        <taxon>Metazoa</taxon>
        <taxon>Ecdysozoa</taxon>
        <taxon>Arthropoda</taxon>
        <taxon>Hexapoda</taxon>
        <taxon>Insecta</taxon>
        <taxon>Pterygota</taxon>
        <taxon>Neoptera</taxon>
        <taxon>Endopterygota</taxon>
        <taxon>Coleoptera</taxon>
        <taxon>Polyphaga</taxon>
        <taxon>Elateriformia</taxon>
        <taxon>Elateroidea</taxon>
        <taxon>Lampyridae</taxon>
        <taxon>Lampyrinae</taxon>
        <taxon>Pyrocoelia</taxon>
    </lineage>
</organism>
<dbReference type="FunFam" id="3.40.30.10:FF:000045">
    <property type="entry name" value="Disulfide-isomerase A3"/>
    <property type="match status" value="1"/>
</dbReference>
<comment type="subcellular location">
    <subcellularLocation>
        <location evidence="2">Endoplasmic reticulum lumen</location>
    </subcellularLocation>
</comment>
<keyword evidence="10 11" id="KW-0676">Redox-active center</keyword>
<dbReference type="Proteomes" id="UP001329430">
    <property type="component" value="Chromosome 9"/>
</dbReference>
<dbReference type="InterPro" id="IPR013766">
    <property type="entry name" value="Thioredoxin_domain"/>
</dbReference>
<evidence type="ECO:0000256" key="13">
    <source>
        <dbReference type="RuleBase" id="RU361130"/>
    </source>
</evidence>
<name>A0AAN7V1T1_9COLE</name>
<dbReference type="NCBIfam" id="TIGR01130">
    <property type="entry name" value="ER_PDI_fam"/>
    <property type="match status" value="1"/>
</dbReference>
<protein>
    <recommendedName>
        <fullName evidence="4 13">Protein disulfide-isomerase</fullName>
        <ecNumber evidence="4 13">5.3.4.1</ecNumber>
    </recommendedName>
</protein>
<dbReference type="NCBIfam" id="TIGR01126">
    <property type="entry name" value="pdi_dom"/>
    <property type="match status" value="2"/>
</dbReference>
<dbReference type="PROSITE" id="PS51352">
    <property type="entry name" value="THIOREDOXIN_2"/>
    <property type="match status" value="2"/>
</dbReference>
<dbReference type="FunFam" id="3.40.30.10:FF:000077">
    <property type="entry name" value="Protein disulfide-isomerase"/>
    <property type="match status" value="1"/>
</dbReference>
<dbReference type="GO" id="GO:0006457">
    <property type="term" value="P:protein folding"/>
    <property type="evidence" value="ECO:0007669"/>
    <property type="project" value="TreeGrafter"/>
</dbReference>
<dbReference type="InterPro" id="IPR005792">
    <property type="entry name" value="Prot_disulphide_isomerase"/>
</dbReference>
<comment type="similarity">
    <text evidence="3 12">Belongs to the protein disulfide isomerase family.</text>
</comment>
<dbReference type="CDD" id="cd03073">
    <property type="entry name" value="PDI_b'_ERp72_ERp57"/>
    <property type="match status" value="1"/>
</dbReference>
<feature type="disulfide bond" description="Redox-active" evidence="11">
    <location>
        <begin position="394"/>
        <end position="397"/>
    </location>
</feature>
<dbReference type="InterPro" id="IPR005788">
    <property type="entry name" value="PDI_thioredoxin-like_dom"/>
</dbReference>
<dbReference type="Pfam" id="PF13848">
    <property type="entry name" value="Thioredoxin_6"/>
    <property type="match status" value="1"/>
</dbReference>
<evidence type="ECO:0000256" key="5">
    <source>
        <dbReference type="ARBA" id="ARBA00022729"/>
    </source>
</evidence>
<accession>A0AAN7V1T1</accession>
<evidence type="ECO:0000256" key="12">
    <source>
        <dbReference type="RuleBase" id="RU004208"/>
    </source>
</evidence>
<dbReference type="InterPro" id="IPR017937">
    <property type="entry name" value="Thioredoxin_CS"/>
</dbReference>
<dbReference type="PANTHER" id="PTHR18929:SF132">
    <property type="entry name" value="PROTEIN DISULFIDE-ISOMERASE A3"/>
    <property type="match status" value="1"/>
</dbReference>
<keyword evidence="5 13" id="KW-0732">Signal</keyword>
<feature type="disulfide bond" description="Redox-active" evidence="11">
    <location>
        <begin position="50"/>
        <end position="53"/>
    </location>
</feature>
<dbReference type="FunFam" id="3.40.30.10:FF:000017">
    <property type="entry name" value="Protein disulfide-isomerase A4"/>
    <property type="match status" value="1"/>
</dbReference>
<evidence type="ECO:0000256" key="11">
    <source>
        <dbReference type="PIRSR" id="PIRSR605792-51"/>
    </source>
</evidence>
<evidence type="ECO:0000256" key="9">
    <source>
        <dbReference type="ARBA" id="ARBA00023235"/>
    </source>
</evidence>
<dbReference type="Pfam" id="PF00085">
    <property type="entry name" value="Thioredoxin"/>
    <property type="match status" value="2"/>
</dbReference>
<dbReference type="GO" id="GO:0034976">
    <property type="term" value="P:response to endoplasmic reticulum stress"/>
    <property type="evidence" value="ECO:0007669"/>
    <property type="project" value="TreeGrafter"/>
</dbReference>
<evidence type="ECO:0000256" key="6">
    <source>
        <dbReference type="ARBA" id="ARBA00022737"/>
    </source>
</evidence>
<dbReference type="FunFam" id="3.40.30.10:FF:000303">
    <property type="entry name" value="Protein disulfide-isomerase"/>
    <property type="match status" value="1"/>
</dbReference>
<feature type="domain" description="Thioredoxin" evidence="14">
    <location>
        <begin position="343"/>
        <end position="472"/>
    </location>
</feature>
<keyword evidence="7" id="KW-0256">Endoplasmic reticulum</keyword>
<evidence type="ECO:0000313" key="15">
    <source>
        <dbReference type="EMBL" id="KAK5639627.1"/>
    </source>
</evidence>
<evidence type="ECO:0000256" key="10">
    <source>
        <dbReference type="ARBA" id="ARBA00023284"/>
    </source>
</evidence>
<reference evidence="15 16" key="1">
    <citation type="journal article" date="2024" name="Insects">
        <title>An Improved Chromosome-Level Genome Assembly of the Firefly Pyrocoelia pectoralis.</title>
        <authorList>
            <person name="Fu X."/>
            <person name="Meyer-Rochow V.B."/>
            <person name="Ballantyne L."/>
            <person name="Zhu X."/>
        </authorList>
    </citation>
    <scope>NUCLEOTIDE SEQUENCE [LARGE SCALE GENOMIC DNA]</scope>
    <source>
        <strain evidence="15">XCY_ONT2</strain>
    </source>
</reference>
<feature type="chain" id="PRO_5042666941" description="Protein disulfide-isomerase" evidence="13">
    <location>
        <begin position="19"/>
        <end position="491"/>
    </location>
</feature>
<feature type="signal peptide" evidence="13">
    <location>
        <begin position="1"/>
        <end position="18"/>
    </location>
</feature>
<dbReference type="GO" id="GO:0005788">
    <property type="term" value="C:endoplasmic reticulum lumen"/>
    <property type="evidence" value="ECO:0007669"/>
    <property type="project" value="UniProtKB-SubCell"/>
</dbReference>
<dbReference type="PROSITE" id="PS00194">
    <property type="entry name" value="THIOREDOXIN_1"/>
    <property type="match status" value="2"/>
</dbReference>
<keyword evidence="8 11" id="KW-1015">Disulfide bond</keyword>
<comment type="caution">
    <text evidence="15">The sequence shown here is derived from an EMBL/GenBank/DDBJ whole genome shotgun (WGS) entry which is preliminary data.</text>
</comment>
<feature type="domain" description="Thioredoxin" evidence="14">
    <location>
        <begin position="15"/>
        <end position="130"/>
    </location>
</feature>
<evidence type="ECO:0000256" key="8">
    <source>
        <dbReference type="ARBA" id="ARBA00023157"/>
    </source>
</evidence>
<dbReference type="PANTHER" id="PTHR18929">
    <property type="entry name" value="PROTEIN DISULFIDE ISOMERASE"/>
    <property type="match status" value="1"/>
</dbReference>
<sequence length="491" mass="56024">MNRLRLGLFLAVICAALAKEEDVVEIGDSDFELKMNEYDVALVMFYAPWCGHCKKLKPEFAKAAEDLLRNDPPVTLVKVDCTEAGKDSCSKYEISGYPTLKIFKNGEVSQDYQGPRDAQGIVKYMKAQVGPSSKELSSVAEFEKYLTAENDVSVVGFFEKETDLKIAFMKAADKLREKVRFAHSTHKTVLDKQGTKNGIILFRPALLANKFEDDSVTYSGKPDAEKIIQFITDNYHGLVGYRTFDNKADFKNPLIIAYYNVDYVKNAKGTNYWRNRILKVAKNYKEYNFAISNKDVFQMELNEYGVDYTKGDKPLVFARNAKDQKFVMSEEFSIDTFEQFVKDLIAEKLEAYLKSEAIPENNNEPVKIAVAKNFDEVAINNEKDTLIEFYAPWCGHCKKLTPIYDDLAKKLENEEVSIVKMDATANDVPQLFDVKGFPTLYWLPKNDKKSPVRYEGGRELNDFIKYIAKHATSELKGYDRKGQDKTSKTEL</sequence>
<dbReference type="SUPFAM" id="SSF52833">
    <property type="entry name" value="Thioredoxin-like"/>
    <property type="match status" value="4"/>
</dbReference>
<comment type="catalytic activity">
    <reaction evidence="1 13">
        <text>Catalyzes the rearrangement of -S-S- bonds in proteins.</text>
        <dbReference type="EC" id="5.3.4.1"/>
    </reaction>
</comment>
<gene>
    <name evidence="15" type="ORF">RI129_012119</name>
</gene>